<dbReference type="AlphaFoldDB" id="A0A916QE90"/>
<dbReference type="EMBL" id="BMAQ01000006">
    <property type="protein sequence ID" value="GFR37813.1"/>
    <property type="molecule type" value="Genomic_DNA"/>
</dbReference>
<accession>A0A916QE90</accession>
<name>A0A916QE90_9BACL</name>
<protein>
    <submittedName>
        <fullName evidence="3">Uncharacterized protein</fullName>
    </submittedName>
</protein>
<comment type="caution">
    <text evidence="3">The sequence shown here is derived from an EMBL/GenBank/DDBJ whole genome shotgun (WGS) entry which is preliminary data.</text>
</comment>
<reference evidence="3" key="1">
    <citation type="submission" date="2020-08" db="EMBL/GenBank/DDBJ databases">
        <authorList>
            <person name="Uke A."/>
            <person name="Chhe C."/>
            <person name="Baramee S."/>
            <person name="Kosugi A."/>
        </authorList>
    </citation>
    <scope>NUCLEOTIDE SEQUENCE</scope>
    <source>
        <strain evidence="3">DA-C8</strain>
    </source>
</reference>
<evidence type="ECO:0000256" key="1">
    <source>
        <dbReference type="ARBA" id="ARBA00022490"/>
    </source>
</evidence>
<reference evidence="3" key="2">
    <citation type="journal article" date="2021" name="Data Brief">
        <title>Draft genome sequence data of the facultative, thermophilic, xylanolytic bacterium Paenibacillus sp. strain DA-C8.</title>
        <authorList>
            <person name="Chhe C."/>
            <person name="Uke A."/>
            <person name="Baramee S."/>
            <person name="Ungkulpasvich U."/>
            <person name="Tachaapaikoon C."/>
            <person name="Pason P."/>
            <person name="Waeonukul R."/>
            <person name="Ratanakhanokchai K."/>
            <person name="Kosugi A."/>
        </authorList>
    </citation>
    <scope>NUCLEOTIDE SEQUENCE</scope>
    <source>
        <strain evidence="3">DA-C8</strain>
    </source>
</reference>
<dbReference type="Proteomes" id="UP000654993">
    <property type="component" value="Unassembled WGS sequence"/>
</dbReference>
<sequence>MLFPERTGLIIWTKDLKPARTFEKYGNVHYISKKMRYVVLYVDAAEADRIIAQLEKLPYVKSVERSLRGEIPTEFNSSTSSSSSDGRDEQVEQADEADQSKAFTYHS</sequence>
<dbReference type="Pfam" id="PF09902">
    <property type="entry name" value="DUF2129"/>
    <property type="match status" value="1"/>
</dbReference>
<gene>
    <name evidence="3" type="ORF">PRECH8_11090</name>
</gene>
<keyword evidence="4" id="KW-1185">Reference proteome</keyword>
<evidence type="ECO:0000313" key="4">
    <source>
        <dbReference type="Proteomes" id="UP000654993"/>
    </source>
</evidence>
<organism evidence="3 4">
    <name type="scientific">Insulibacter thermoxylanivorax</name>
    <dbReference type="NCBI Taxonomy" id="2749268"/>
    <lineage>
        <taxon>Bacteria</taxon>
        <taxon>Bacillati</taxon>
        <taxon>Bacillota</taxon>
        <taxon>Bacilli</taxon>
        <taxon>Bacillales</taxon>
        <taxon>Paenibacillaceae</taxon>
        <taxon>Insulibacter</taxon>
    </lineage>
</organism>
<evidence type="ECO:0000256" key="2">
    <source>
        <dbReference type="SAM" id="MobiDB-lite"/>
    </source>
</evidence>
<dbReference type="InterPro" id="IPR016979">
    <property type="entry name" value="DUF2129"/>
</dbReference>
<keyword evidence="1" id="KW-0963">Cytoplasm</keyword>
<evidence type="ECO:0000313" key="3">
    <source>
        <dbReference type="EMBL" id="GFR37813.1"/>
    </source>
</evidence>
<feature type="region of interest" description="Disordered" evidence="2">
    <location>
        <begin position="71"/>
        <end position="107"/>
    </location>
</feature>
<proteinExistence type="predicted"/>